<dbReference type="OrthoDB" id="3830014at2759"/>
<dbReference type="SMART" id="SM00886">
    <property type="entry name" value="Dabb"/>
    <property type="match status" value="1"/>
</dbReference>
<feature type="domain" description="Stress-response A/B barrel" evidence="1">
    <location>
        <begin position="4"/>
        <end position="101"/>
    </location>
</feature>
<gene>
    <name evidence="2" type="ORF">IFR04_008909</name>
</gene>
<dbReference type="InterPro" id="IPR011008">
    <property type="entry name" value="Dimeric_a/b-barrel"/>
</dbReference>
<dbReference type="PROSITE" id="PS51502">
    <property type="entry name" value="S_R_A_B_BARREL"/>
    <property type="match status" value="1"/>
</dbReference>
<dbReference type="Pfam" id="PF07876">
    <property type="entry name" value="Dabb"/>
    <property type="match status" value="1"/>
</dbReference>
<evidence type="ECO:0000313" key="3">
    <source>
        <dbReference type="Proteomes" id="UP000664132"/>
    </source>
</evidence>
<proteinExistence type="predicted"/>
<evidence type="ECO:0000259" key="1">
    <source>
        <dbReference type="PROSITE" id="PS51502"/>
    </source>
</evidence>
<accession>A0A8H7W799</accession>
<name>A0A8H7W799_9HELO</name>
<dbReference type="Proteomes" id="UP000664132">
    <property type="component" value="Unassembled WGS sequence"/>
</dbReference>
<sequence length="109" mass="12557">MGRIIRVIMCKIPSEKGQQDFIELYRTMGATAVKDKKPYIVSLTIGVTYPDERSKGFNVVGKTEFKDLDDMKYYEIECEAHQKMKARAHEVGIEDYLLAYHEPAVEVTH</sequence>
<dbReference type="InterPro" id="IPR013097">
    <property type="entry name" value="Dabb"/>
</dbReference>
<keyword evidence="3" id="KW-1185">Reference proteome</keyword>
<dbReference type="AlphaFoldDB" id="A0A8H7W799"/>
<reference evidence="2" key="1">
    <citation type="submission" date="2021-02" db="EMBL/GenBank/DDBJ databases">
        <title>Genome sequence Cadophora malorum strain M34.</title>
        <authorList>
            <person name="Stefanovic E."/>
            <person name="Vu D."/>
            <person name="Scully C."/>
            <person name="Dijksterhuis J."/>
            <person name="Roader J."/>
            <person name="Houbraken J."/>
        </authorList>
    </citation>
    <scope>NUCLEOTIDE SEQUENCE</scope>
    <source>
        <strain evidence="2">M34</strain>
    </source>
</reference>
<protein>
    <recommendedName>
        <fullName evidence="1">Stress-response A/B barrel domain-containing protein</fullName>
    </recommendedName>
</protein>
<dbReference type="SUPFAM" id="SSF54909">
    <property type="entry name" value="Dimeric alpha+beta barrel"/>
    <property type="match status" value="1"/>
</dbReference>
<dbReference type="Gene3D" id="3.30.70.100">
    <property type="match status" value="1"/>
</dbReference>
<organism evidence="2 3">
    <name type="scientific">Cadophora malorum</name>
    <dbReference type="NCBI Taxonomy" id="108018"/>
    <lineage>
        <taxon>Eukaryota</taxon>
        <taxon>Fungi</taxon>
        <taxon>Dikarya</taxon>
        <taxon>Ascomycota</taxon>
        <taxon>Pezizomycotina</taxon>
        <taxon>Leotiomycetes</taxon>
        <taxon>Helotiales</taxon>
        <taxon>Ploettnerulaceae</taxon>
        <taxon>Cadophora</taxon>
    </lineage>
</organism>
<dbReference type="EMBL" id="JAFJYH010000141">
    <property type="protein sequence ID" value="KAG4417942.1"/>
    <property type="molecule type" value="Genomic_DNA"/>
</dbReference>
<evidence type="ECO:0000313" key="2">
    <source>
        <dbReference type="EMBL" id="KAG4417942.1"/>
    </source>
</evidence>
<comment type="caution">
    <text evidence="2">The sequence shown here is derived from an EMBL/GenBank/DDBJ whole genome shotgun (WGS) entry which is preliminary data.</text>
</comment>